<reference evidence="4 6" key="3">
    <citation type="submission" date="2019-01" db="EMBL/GenBank/DDBJ databases">
        <title>The Pseudomonas aeruginosa pan-genome provides new insights on its population structure, horizontal gene transfer and pathogenicity.</title>
        <authorList>
            <person name="Freschi L."/>
            <person name="Vincent A.T."/>
            <person name="Jeukens J."/>
            <person name="Emond-Rheault J.-G."/>
            <person name="Kukavica-Ibrulj I."/>
            <person name="Dupont M.-J."/>
            <person name="Charette S.J."/>
            <person name="Boyle B."/>
            <person name="Levesque R.C."/>
        </authorList>
    </citation>
    <scope>NUCLEOTIDE SEQUENCE [LARGE SCALE GENOMIC DNA]</scope>
    <source>
        <strain evidence="4 6">PA-W36</strain>
    </source>
</reference>
<feature type="domain" description="Transglycosylase SLT" evidence="1">
    <location>
        <begin position="33"/>
        <end position="212"/>
    </location>
</feature>
<dbReference type="EMBL" id="WOAD01000031">
    <property type="protein sequence ID" value="MUI38549.1"/>
    <property type="molecule type" value="Genomic_DNA"/>
</dbReference>
<dbReference type="Pfam" id="PF19489">
    <property type="entry name" value="SLT_4"/>
    <property type="match status" value="1"/>
</dbReference>
<evidence type="ECO:0000313" key="2">
    <source>
        <dbReference type="EMBL" id="MUI38549.1"/>
    </source>
</evidence>
<comment type="caution">
    <text evidence="2">The sequence shown here is derived from an EMBL/GenBank/DDBJ whole genome shotgun (WGS) entry which is preliminary data.</text>
</comment>
<dbReference type="Gene3D" id="1.10.530.10">
    <property type="match status" value="1"/>
</dbReference>
<accession>A0A263Q106</accession>
<evidence type="ECO:0000313" key="5">
    <source>
        <dbReference type="Proteomes" id="UP000194857"/>
    </source>
</evidence>
<proteinExistence type="predicted"/>
<sequence>MHGVPESGYKAPALSDPDVCQRTPFMLRLSMPALLLALAGCATKPPANPDNLCEIFREKPKWHEAALKMQQRWGAPVQVPMAMMYQESSFKHDALPPRYYFLGFIPWGRVSSAYGYAQAKDETWADYKREAGGWGASRDDFADALDFMGWYIQKSQRVNGVSKWDAYGQYLNYHEGWGGYRNRSYDAKPWLKNVSQKVQSRASLFGAQYRSCQQELSRGGWFW</sequence>
<dbReference type="SUPFAM" id="SSF53955">
    <property type="entry name" value="Lysozyme-like"/>
    <property type="match status" value="1"/>
</dbReference>
<protein>
    <recommendedName>
        <fullName evidence="1">Transglycosylase SLT domain-containing protein</fullName>
    </recommendedName>
</protein>
<dbReference type="InterPro" id="IPR045795">
    <property type="entry name" value="SLT_4"/>
</dbReference>
<dbReference type="CDD" id="cd00442">
    <property type="entry name" value="Lyz-like"/>
    <property type="match status" value="1"/>
</dbReference>
<dbReference type="EMBL" id="NSNE01000009">
    <property type="protein sequence ID" value="RPM14179.1"/>
    <property type="molecule type" value="Genomic_DNA"/>
</dbReference>
<dbReference type="Proteomes" id="UP000284767">
    <property type="component" value="Unassembled WGS sequence"/>
</dbReference>
<evidence type="ECO:0000313" key="4">
    <source>
        <dbReference type="EMBL" id="RPM14179.1"/>
    </source>
</evidence>
<organism evidence="2 7">
    <name type="scientific">Pseudomonas aeruginosa</name>
    <dbReference type="NCBI Taxonomy" id="287"/>
    <lineage>
        <taxon>Bacteria</taxon>
        <taxon>Pseudomonadati</taxon>
        <taxon>Pseudomonadota</taxon>
        <taxon>Gammaproteobacteria</taxon>
        <taxon>Pseudomonadales</taxon>
        <taxon>Pseudomonadaceae</taxon>
        <taxon>Pseudomonas</taxon>
    </lineage>
</organism>
<evidence type="ECO:0000313" key="7">
    <source>
        <dbReference type="Proteomes" id="UP000433532"/>
    </source>
</evidence>
<gene>
    <name evidence="3" type="ORF">CAZ10_28120</name>
    <name evidence="2" type="ORF">GNQ48_26425</name>
    <name evidence="4" type="ORF">IPC1295_16315</name>
</gene>
<dbReference type="Proteomes" id="UP000194857">
    <property type="component" value="Unassembled WGS sequence"/>
</dbReference>
<evidence type="ECO:0000313" key="3">
    <source>
        <dbReference type="EMBL" id="OTI56973.1"/>
    </source>
</evidence>
<reference evidence="3 5" key="1">
    <citation type="submission" date="2017-05" db="EMBL/GenBank/DDBJ databases">
        <authorList>
            <person name="Song R."/>
            <person name="Chenine A.L."/>
            <person name="Ruprecht R.M."/>
        </authorList>
    </citation>
    <scope>NUCLEOTIDE SEQUENCE [LARGE SCALE GENOMIC DNA]</scope>
    <source>
        <strain evidence="3 5">S567_C10_BS</strain>
    </source>
</reference>
<dbReference type="InterPro" id="IPR023346">
    <property type="entry name" value="Lysozyme-like_dom_sf"/>
</dbReference>
<evidence type="ECO:0000259" key="1">
    <source>
        <dbReference type="Pfam" id="PF19489"/>
    </source>
</evidence>
<name>A0A263Q106_PSEAI</name>
<evidence type="ECO:0000313" key="6">
    <source>
        <dbReference type="Proteomes" id="UP000284767"/>
    </source>
</evidence>
<reference evidence="2 7" key="4">
    <citation type="submission" date="2019-11" db="EMBL/GenBank/DDBJ databases">
        <title>Genomes of ocular Pseudomonas aeruginosa isolates.</title>
        <authorList>
            <person name="Khan M."/>
            <person name="Rice S.A."/>
            <person name="Willcox M.D.P."/>
            <person name="Stapleton F."/>
        </authorList>
    </citation>
    <scope>NUCLEOTIDE SEQUENCE [LARGE SCALE GENOMIC DNA]</scope>
    <source>
        <strain evidence="2 7">PA221</strain>
    </source>
</reference>
<dbReference type="Proteomes" id="UP000433532">
    <property type="component" value="Unassembled WGS sequence"/>
</dbReference>
<dbReference type="EMBL" id="NFFZ01000019">
    <property type="protein sequence ID" value="OTI56973.1"/>
    <property type="molecule type" value="Genomic_DNA"/>
</dbReference>
<dbReference type="OMA" id="LAYHEGH"/>
<dbReference type="AlphaFoldDB" id="A0A263Q106"/>
<reference evidence="4 6" key="2">
    <citation type="submission" date="2017-08" db="EMBL/GenBank/DDBJ databases">
        <authorList>
            <person name="Feschi L."/>
            <person name="Jeukens J."/>
            <person name="Emond-Rheault J.-G."/>
            <person name="Kukavica-Ibrulj I."/>
            <person name="Boyle B."/>
            <person name="Levesque R.C."/>
        </authorList>
    </citation>
    <scope>NUCLEOTIDE SEQUENCE [LARGE SCALE GENOMIC DNA]</scope>
    <source>
        <strain evidence="4 6">PA-W36</strain>
    </source>
</reference>